<accession>A0ABQ5ETA5</accession>
<keyword evidence="2" id="KW-1185">Reference proteome</keyword>
<gene>
    <name evidence="1" type="ORF">Tco_0989238</name>
</gene>
<reference evidence="1" key="1">
    <citation type="journal article" date="2022" name="Int. J. Mol. Sci.">
        <title>Draft Genome of Tanacetum Coccineum: Genomic Comparison of Closely Related Tanacetum-Family Plants.</title>
        <authorList>
            <person name="Yamashiro T."/>
            <person name="Shiraishi A."/>
            <person name="Nakayama K."/>
            <person name="Satake H."/>
        </authorList>
    </citation>
    <scope>NUCLEOTIDE SEQUENCE</scope>
</reference>
<proteinExistence type="predicted"/>
<protein>
    <submittedName>
        <fullName evidence="1">Uncharacterized protein</fullName>
    </submittedName>
</protein>
<sequence>MLEAMTNSFWSSRDNNPIVEDVTYYGVINDIIELEYSADKKVMSDCDSISNGRRKKEEEDGFTLLNFKGLKPRNEPFIL</sequence>
<evidence type="ECO:0000313" key="1">
    <source>
        <dbReference type="EMBL" id="GJT54184.1"/>
    </source>
</evidence>
<organism evidence="1 2">
    <name type="scientific">Tanacetum coccineum</name>
    <dbReference type="NCBI Taxonomy" id="301880"/>
    <lineage>
        <taxon>Eukaryota</taxon>
        <taxon>Viridiplantae</taxon>
        <taxon>Streptophyta</taxon>
        <taxon>Embryophyta</taxon>
        <taxon>Tracheophyta</taxon>
        <taxon>Spermatophyta</taxon>
        <taxon>Magnoliopsida</taxon>
        <taxon>eudicotyledons</taxon>
        <taxon>Gunneridae</taxon>
        <taxon>Pentapetalae</taxon>
        <taxon>asterids</taxon>
        <taxon>campanulids</taxon>
        <taxon>Asterales</taxon>
        <taxon>Asteraceae</taxon>
        <taxon>Asteroideae</taxon>
        <taxon>Anthemideae</taxon>
        <taxon>Anthemidinae</taxon>
        <taxon>Tanacetum</taxon>
    </lineage>
</organism>
<comment type="caution">
    <text evidence="1">The sequence shown here is derived from an EMBL/GenBank/DDBJ whole genome shotgun (WGS) entry which is preliminary data.</text>
</comment>
<evidence type="ECO:0000313" key="2">
    <source>
        <dbReference type="Proteomes" id="UP001151760"/>
    </source>
</evidence>
<dbReference type="EMBL" id="BQNB010016651">
    <property type="protein sequence ID" value="GJT54184.1"/>
    <property type="molecule type" value="Genomic_DNA"/>
</dbReference>
<dbReference type="Proteomes" id="UP001151760">
    <property type="component" value="Unassembled WGS sequence"/>
</dbReference>
<reference evidence="1" key="2">
    <citation type="submission" date="2022-01" db="EMBL/GenBank/DDBJ databases">
        <authorList>
            <person name="Yamashiro T."/>
            <person name="Shiraishi A."/>
            <person name="Satake H."/>
            <person name="Nakayama K."/>
        </authorList>
    </citation>
    <scope>NUCLEOTIDE SEQUENCE</scope>
</reference>
<name>A0ABQ5ETA5_9ASTR</name>